<dbReference type="EMBL" id="FOVR01000001">
    <property type="protein sequence ID" value="SFN55184.1"/>
    <property type="molecule type" value="Genomic_DNA"/>
</dbReference>
<feature type="region of interest" description="Disordered" evidence="1">
    <location>
        <begin position="52"/>
        <end position="89"/>
    </location>
</feature>
<accession>A0A1I4ZY92</accession>
<dbReference type="AlphaFoldDB" id="A0A1I4ZY92"/>
<gene>
    <name evidence="2" type="ORF">SAMN04488056_101274</name>
</gene>
<protein>
    <submittedName>
        <fullName evidence="2">Uncharacterized protein</fullName>
    </submittedName>
</protein>
<name>A0A1I4ZY92_9HYPH</name>
<evidence type="ECO:0000313" key="3">
    <source>
        <dbReference type="Proteomes" id="UP000199236"/>
    </source>
</evidence>
<feature type="compositionally biased region" description="Basic and acidic residues" evidence="1">
    <location>
        <begin position="80"/>
        <end position="89"/>
    </location>
</feature>
<reference evidence="2 3" key="1">
    <citation type="submission" date="2016-10" db="EMBL/GenBank/DDBJ databases">
        <authorList>
            <person name="de Groot N.N."/>
        </authorList>
    </citation>
    <scope>NUCLEOTIDE SEQUENCE [LARGE SCALE GENOMIC DNA]</scope>
    <source>
        <strain evidence="2 3">CGMCC 1.9157</strain>
    </source>
</reference>
<organism evidence="2 3">
    <name type="scientific">Cohaesibacter marisflavi</name>
    <dbReference type="NCBI Taxonomy" id="655353"/>
    <lineage>
        <taxon>Bacteria</taxon>
        <taxon>Pseudomonadati</taxon>
        <taxon>Pseudomonadota</taxon>
        <taxon>Alphaproteobacteria</taxon>
        <taxon>Hyphomicrobiales</taxon>
        <taxon>Cohaesibacteraceae</taxon>
    </lineage>
</organism>
<sequence>MHDNLSQAKKMSTIPGVVKDPARYSFFVSTALRCPSTCLAARTRETERAARLTTSELTSSPSRLHHIESCFSEMRPQSSRSERWADPKH</sequence>
<evidence type="ECO:0000313" key="2">
    <source>
        <dbReference type="EMBL" id="SFN55184.1"/>
    </source>
</evidence>
<proteinExistence type="predicted"/>
<dbReference type="Proteomes" id="UP000199236">
    <property type="component" value="Unassembled WGS sequence"/>
</dbReference>
<evidence type="ECO:0000256" key="1">
    <source>
        <dbReference type="SAM" id="MobiDB-lite"/>
    </source>
</evidence>
<keyword evidence="3" id="KW-1185">Reference proteome</keyword>